<dbReference type="GO" id="GO:0016887">
    <property type="term" value="F:ATP hydrolysis activity"/>
    <property type="evidence" value="ECO:0007669"/>
    <property type="project" value="InterPro"/>
</dbReference>
<comment type="similarity">
    <text evidence="2">Belongs to the ABC transporter superfamily.</text>
</comment>
<dbReference type="NCBIfam" id="TIGR01727">
    <property type="entry name" value="oligo_HPY"/>
    <property type="match status" value="1"/>
</dbReference>
<evidence type="ECO:0000256" key="7">
    <source>
        <dbReference type="ARBA" id="ARBA00023136"/>
    </source>
</evidence>
<dbReference type="Pfam" id="PF08352">
    <property type="entry name" value="oligo_HPY"/>
    <property type="match status" value="1"/>
</dbReference>
<dbReference type="RefSeq" id="WP_013257343.1">
    <property type="nucleotide sequence ID" value="NC_014365.1"/>
</dbReference>
<evidence type="ECO:0000256" key="6">
    <source>
        <dbReference type="ARBA" id="ARBA00022840"/>
    </source>
</evidence>
<dbReference type="InterPro" id="IPR027417">
    <property type="entry name" value="P-loop_NTPase"/>
</dbReference>
<dbReference type="SMART" id="SM00382">
    <property type="entry name" value="AAA"/>
    <property type="match status" value="1"/>
</dbReference>
<evidence type="ECO:0000256" key="4">
    <source>
        <dbReference type="ARBA" id="ARBA00022475"/>
    </source>
</evidence>
<organism evidence="9 10">
    <name type="scientific">Desulfarculus baarsii (strain ATCC 33931 / DSM 2075 / LMG 7858 / VKM B-1802 / 2st14)</name>
    <dbReference type="NCBI Taxonomy" id="644282"/>
    <lineage>
        <taxon>Bacteria</taxon>
        <taxon>Pseudomonadati</taxon>
        <taxon>Thermodesulfobacteriota</taxon>
        <taxon>Desulfarculia</taxon>
        <taxon>Desulfarculales</taxon>
        <taxon>Desulfarculaceae</taxon>
        <taxon>Desulfarculus</taxon>
    </lineage>
</organism>
<dbReference type="GO" id="GO:0015833">
    <property type="term" value="P:peptide transport"/>
    <property type="evidence" value="ECO:0007669"/>
    <property type="project" value="InterPro"/>
</dbReference>
<dbReference type="Gene3D" id="3.40.50.300">
    <property type="entry name" value="P-loop containing nucleotide triphosphate hydrolases"/>
    <property type="match status" value="1"/>
</dbReference>
<keyword evidence="4" id="KW-1003">Cell membrane</keyword>
<dbReference type="PROSITE" id="PS50893">
    <property type="entry name" value="ABC_TRANSPORTER_2"/>
    <property type="match status" value="1"/>
</dbReference>
<dbReference type="OrthoDB" id="9809450at2"/>
<evidence type="ECO:0000259" key="8">
    <source>
        <dbReference type="PROSITE" id="PS50893"/>
    </source>
</evidence>
<accession>E1QEA2</accession>
<protein>
    <submittedName>
        <fullName evidence="9">Oligopeptide/dipeptide ABC transporter, ATPase subunit</fullName>
    </submittedName>
</protein>
<evidence type="ECO:0000313" key="10">
    <source>
        <dbReference type="Proteomes" id="UP000009047"/>
    </source>
</evidence>
<dbReference type="STRING" id="644282.Deba_0516"/>
<keyword evidence="6" id="KW-0067">ATP-binding</keyword>
<dbReference type="eggNOG" id="COG0444">
    <property type="taxonomic scope" value="Bacteria"/>
</dbReference>
<dbReference type="AlphaFoldDB" id="E1QEA2"/>
<name>E1QEA2_DESB2</name>
<keyword evidence="7" id="KW-0472">Membrane</keyword>
<dbReference type="InterPro" id="IPR050388">
    <property type="entry name" value="ABC_Ni/Peptide_Import"/>
</dbReference>
<dbReference type="GO" id="GO:0005886">
    <property type="term" value="C:plasma membrane"/>
    <property type="evidence" value="ECO:0007669"/>
    <property type="project" value="UniProtKB-SubCell"/>
</dbReference>
<evidence type="ECO:0000256" key="1">
    <source>
        <dbReference type="ARBA" id="ARBA00004417"/>
    </source>
</evidence>
<evidence type="ECO:0000256" key="2">
    <source>
        <dbReference type="ARBA" id="ARBA00005417"/>
    </source>
</evidence>
<evidence type="ECO:0000256" key="5">
    <source>
        <dbReference type="ARBA" id="ARBA00022741"/>
    </source>
</evidence>
<dbReference type="InterPro" id="IPR003439">
    <property type="entry name" value="ABC_transporter-like_ATP-bd"/>
</dbReference>
<reference evidence="9 10" key="1">
    <citation type="journal article" date="2010" name="Stand. Genomic Sci.">
        <title>Complete genome sequence of Desulfarculus baarsii type strain (2st14).</title>
        <authorList>
            <person name="Sun H."/>
            <person name="Spring S."/>
            <person name="Lapidus A."/>
            <person name="Davenport K."/>
            <person name="Del Rio T.G."/>
            <person name="Tice H."/>
            <person name="Nolan M."/>
            <person name="Copeland A."/>
            <person name="Cheng J.F."/>
            <person name="Lucas S."/>
            <person name="Tapia R."/>
            <person name="Goodwin L."/>
            <person name="Pitluck S."/>
            <person name="Ivanova N."/>
            <person name="Pagani I."/>
            <person name="Mavromatis K."/>
            <person name="Ovchinnikova G."/>
            <person name="Pati A."/>
            <person name="Chen A."/>
            <person name="Palaniappan K."/>
            <person name="Hauser L."/>
            <person name="Chang Y.J."/>
            <person name="Jeffries C.D."/>
            <person name="Detter J.C."/>
            <person name="Han C."/>
            <person name="Rohde M."/>
            <person name="Brambilla E."/>
            <person name="Goker M."/>
            <person name="Woyke T."/>
            <person name="Bristow J."/>
            <person name="Eisen J.A."/>
            <person name="Markowitz V."/>
            <person name="Hugenholtz P."/>
            <person name="Kyrpides N.C."/>
            <person name="Klenk H.P."/>
            <person name="Land M."/>
        </authorList>
    </citation>
    <scope>NUCLEOTIDE SEQUENCE [LARGE SCALE GENOMIC DNA]</scope>
    <source>
        <strain evidence="10">ATCC 33931 / DSM 2075 / LMG 7858 / VKM B-1802 / 2st14</strain>
    </source>
</reference>
<proteinExistence type="inferred from homology"/>
<dbReference type="HOGENOM" id="CLU_000604_1_23_7"/>
<dbReference type="FunFam" id="3.40.50.300:FF:000016">
    <property type="entry name" value="Oligopeptide ABC transporter ATP-binding component"/>
    <property type="match status" value="1"/>
</dbReference>
<evidence type="ECO:0000313" key="9">
    <source>
        <dbReference type="EMBL" id="ADK83888.1"/>
    </source>
</evidence>
<dbReference type="PANTHER" id="PTHR43297">
    <property type="entry name" value="OLIGOPEPTIDE TRANSPORT ATP-BINDING PROTEIN APPD"/>
    <property type="match status" value="1"/>
</dbReference>
<keyword evidence="10" id="KW-1185">Reference proteome</keyword>
<comment type="subcellular location">
    <subcellularLocation>
        <location evidence="1">Cell inner membrane</location>
        <topology evidence="1">Peripheral membrane protein</topology>
    </subcellularLocation>
</comment>
<keyword evidence="3" id="KW-0813">Transport</keyword>
<gene>
    <name evidence="9" type="ordered locus">Deba_0516</name>
</gene>
<dbReference type="GO" id="GO:0005524">
    <property type="term" value="F:ATP binding"/>
    <property type="evidence" value="ECO:0007669"/>
    <property type="project" value="UniProtKB-KW"/>
</dbReference>
<feature type="domain" description="ABC transporter" evidence="8">
    <location>
        <begin position="8"/>
        <end position="256"/>
    </location>
</feature>
<dbReference type="Proteomes" id="UP000009047">
    <property type="component" value="Chromosome"/>
</dbReference>
<dbReference type="InterPro" id="IPR003593">
    <property type="entry name" value="AAA+_ATPase"/>
</dbReference>
<dbReference type="InterPro" id="IPR013563">
    <property type="entry name" value="Oligopep_ABC_C"/>
</dbReference>
<keyword evidence="5" id="KW-0547">Nucleotide-binding</keyword>
<dbReference type="PANTHER" id="PTHR43297:SF2">
    <property type="entry name" value="DIPEPTIDE TRANSPORT ATP-BINDING PROTEIN DPPD"/>
    <property type="match status" value="1"/>
</dbReference>
<dbReference type="SUPFAM" id="SSF52540">
    <property type="entry name" value="P-loop containing nucleoside triphosphate hydrolases"/>
    <property type="match status" value="1"/>
</dbReference>
<dbReference type="PROSITE" id="PS00211">
    <property type="entry name" value="ABC_TRANSPORTER_1"/>
    <property type="match status" value="1"/>
</dbReference>
<dbReference type="Pfam" id="PF00005">
    <property type="entry name" value="ABC_tran"/>
    <property type="match status" value="1"/>
</dbReference>
<dbReference type="KEGG" id="dbr:Deba_0516"/>
<dbReference type="EMBL" id="CP002085">
    <property type="protein sequence ID" value="ADK83888.1"/>
    <property type="molecule type" value="Genomic_DNA"/>
</dbReference>
<dbReference type="InterPro" id="IPR017871">
    <property type="entry name" value="ABC_transporter-like_CS"/>
</dbReference>
<evidence type="ECO:0000256" key="3">
    <source>
        <dbReference type="ARBA" id="ARBA00022448"/>
    </source>
</evidence>
<sequence length="333" mass="36056">MSEPLLAIKGLSIAFPIQGRWPRAVDELDLEVRPGQIVGLVGESGCGKSMTALGVMGLVPPPGRIEAGQVIFEGRAMVGAPEERLRAFRGAQAAMVFQEPMTSLNPVFTVGRQIAEGVRAHRPVSKAQAWELAVSALAQVGIADPARRAKSYPHQLSGGMRQRVMIAMALAMSPRLLLADEPTTALDVTIQAQILRLMDQLRQQTGAAVLLITHDLAVVAQTADQVAVMYMGRLVEQAPVAEFFANPLHPYANGLLACRPSLSAPRGQRLPTIGGAAPALDRLPAGCVFSNRCPRRFGPCQEAEPELWQVAPDHWVRCYLHHDRARARRREAA</sequence>
<dbReference type="CDD" id="cd03257">
    <property type="entry name" value="ABC_NikE_OppD_transporters"/>
    <property type="match status" value="1"/>
</dbReference>